<dbReference type="AlphaFoldDB" id="Q651G4"/>
<organism evidence="2 3">
    <name type="scientific">Oryza sativa subsp. japonica</name>
    <name type="common">Rice</name>
    <dbReference type="NCBI Taxonomy" id="39947"/>
    <lineage>
        <taxon>Eukaryota</taxon>
        <taxon>Viridiplantae</taxon>
        <taxon>Streptophyta</taxon>
        <taxon>Embryophyta</taxon>
        <taxon>Tracheophyta</taxon>
        <taxon>Spermatophyta</taxon>
        <taxon>Magnoliopsida</taxon>
        <taxon>Liliopsida</taxon>
        <taxon>Poales</taxon>
        <taxon>Poaceae</taxon>
        <taxon>BOP clade</taxon>
        <taxon>Oryzoideae</taxon>
        <taxon>Oryzeae</taxon>
        <taxon>Oryzinae</taxon>
        <taxon>Oryza</taxon>
        <taxon>Oryza sativa</taxon>
    </lineage>
</organism>
<dbReference type="EMBL" id="AP006059">
    <property type="protein sequence ID" value="BAD46553.1"/>
    <property type="molecule type" value="Genomic_DNA"/>
</dbReference>
<reference evidence="3" key="1">
    <citation type="journal article" date="2005" name="Nature">
        <title>The map-based sequence of the rice genome.</title>
        <authorList>
            <consortium name="International rice genome sequencing project (IRGSP)"/>
            <person name="Matsumoto T."/>
            <person name="Wu J."/>
            <person name="Kanamori H."/>
            <person name="Katayose Y."/>
            <person name="Fujisawa M."/>
            <person name="Namiki N."/>
            <person name="Mizuno H."/>
            <person name="Yamamoto K."/>
            <person name="Antonio B.A."/>
            <person name="Baba T."/>
            <person name="Sakata K."/>
            <person name="Nagamura Y."/>
            <person name="Aoki H."/>
            <person name="Arikawa K."/>
            <person name="Arita K."/>
            <person name="Bito T."/>
            <person name="Chiden Y."/>
            <person name="Fujitsuka N."/>
            <person name="Fukunaka R."/>
            <person name="Hamada M."/>
            <person name="Harada C."/>
            <person name="Hayashi A."/>
            <person name="Hijishita S."/>
            <person name="Honda M."/>
            <person name="Hosokawa S."/>
            <person name="Ichikawa Y."/>
            <person name="Idonuma A."/>
            <person name="Iijima M."/>
            <person name="Ikeda M."/>
            <person name="Ikeno M."/>
            <person name="Ito K."/>
            <person name="Ito S."/>
            <person name="Ito T."/>
            <person name="Ito Y."/>
            <person name="Ito Y."/>
            <person name="Iwabuchi A."/>
            <person name="Kamiya K."/>
            <person name="Karasawa W."/>
            <person name="Kurita K."/>
            <person name="Katagiri S."/>
            <person name="Kikuta A."/>
            <person name="Kobayashi H."/>
            <person name="Kobayashi N."/>
            <person name="Machita K."/>
            <person name="Maehara T."/>
            <person name="Masukawa M."/>
            <person name="Mizubayashi T."/>
            <person name="Mukai Y."/>
            <person name="Nagasaki H."/>
            <person name="Nagata Y."/>
            <person name="Naito S."/>
            <person name="Nakashima M."/>
            <person name="Nakama Y."/>
            <person name="Nakamichi Y."/>
            <person name="Nakamura M."/>
            <person name="Meguro A."/>
            <person name="Negishi M."/>
            <person name="Ohta I."/>
            <person name="Ohta T."/>
            <person name="Okamoto M."/>
            <person name="Ono N."/>
            <person name="Saji S."/>
            <person name="Sakaguchi M."/>
            <person name="Sakai K."/>
            <person name="Shibata M."/>
            <person name="Shimokawa T."/>
            <person name="Song J."/>
            <person name="Takazaki Y."/>
            <person name="Terasawa K."/>
            <person name="Tsugane M."/>
            <person name="Tsuji K."/>
            <person name="Ueda S."/>
            <person name="Waki K."/>
            <person name="Yamagata H."/>
            <person name="Yamamoto M."/>
            <person name="Yamamoto S."/>
            <person name="Yamane H."/>
            <person name="Yoshiki S."/>
            <person name="Yoshihara R."/>
            <person name="Yukawa K."/>
            <person name="Zhong H."/>
            <person name="Yano M."/>
            <person name="Yuan Q."/>
            <person name="Ouyang S."/>
            <person name="Liu J."/>
            <person name="Jones K.M."/>
            <person name="Gansberger K."/>
            <person name="Moffat K."/>
            <person name="Hill J."/>
            <person name="Bera J."/>
            <person name="Fadrosh D."/>
            <person name="Jin S."/>
            <person name="Johri S."/>
            <person name="Kim M."/>
            <person name="Overton L."/>
            <person name="Reardon M."/>
            <person name="Tsitrin T."/>
            <person name="Vuong H."/>
            <person name="Weaver B."/>
            <person name="Ciecko A."/>
            <person name="Tallon L."/>
            <person name="Jackson J."/>
            <person name="Pai G."/>
            <person name="Aken S.V."/>
            <person name="Utterback T."/>
            <person name="Reidmuller S."/>
            <person name="Feldblyum T."/>
            <person name="Hsiao J."/>
            <person name="Zismann V."/>
            <person name="Iobst S."/>
            <person name="de Vazeille A.R."/>
            <person name="Buell C.R."/>
            <person name="Ying K."/>
            <person name="Li Y."/>
            <person name="Lu T."/>
            <person name="Huang Y."/>
            <person name="Zhao Q."/>
            <person name="Feng Q."/>
            <person name="Zhang L."/>
            <person name="Zhu J."/>
            <person name="Weng Q."/>
            <person name="Mu J."/>
            <person name="Lu Y."/>
            <person name="Fan D."/>
            <person name="Liu Y."/>
            <person name="Guan J."/>
            <person name="Zhang Y."/>
            <person name="Yu S."/>
            <person name="Liu X."/>
            <person name="Zhang Y."/>
            <person name="Hong G."/>
            <person name="Han B."/>
            <person name="Choisne N."/>
            <person name="Demange N."/>
            <person name="Orjeda G."/>
            <person name="Samain S."/>
            <person name="Cattolico L."/>
            <person name="Pelletier E."/>
            <person name="Couloux A."/>
            <person name="Segurens B."/>
            <person name="Wincker P."/>
            <person name="D'Hont A."/>
            <person name="Scarpelli C."/>
            <person name="Weissenbach J."/>
            <person name="Salanoubat M."/>
            <person name="Quetier F."/>
            <person name="Yu Y."/>
            <person name="Kim H.R."/>
            <person name="Rambo T."/>
            <person name="Currie J."/>
            <person name="Collura K."/>
            <person name="Luo M."/>
            <person name="Yang T."/>
            <person name="Ammiraju J.S.S."/>
            <person name="Engler F."/>
            <person name="Soderlund C."/>
            <person name="Wing R.A."/>
            <person name="Palmer L.E."/>
            <person name="de la Bastide M."/>
            <person name="Spiegel L."/>
            <person name="Nascimento L."/>
            <person name="Zutavern T."/>
            <person name="O'Shaughnessy A."/>
            <person name="Dike S."/>
            <person name="Dedhia N."/>
            <person name="Preston R."/>
            <person name="Balija V."/>
            <person name="McCombie W.R."/>
            <person name="Chow T."/>
            <person name="Chen H."/>
            <person name="Chung M."/>
            <person name="Chen C."/>
            <person name="Shaw J."/>
            <person name="Wu H."/>
            <person name="Hsiao K."/>
            <person name="Chao Y."/>
            <person name="Chu M."/>
            <person name="Cheng C."/>
            <person name="Hour A."/>
            <person name="Lee P."/>
            <person name="Lin S."/>
            <person name="Lin Y."/>
            <person name="Liou J."/>
            <person name="Liu S."/>
            <person name="Hsing Y."/>
            <person name="Raghuvanshi S."/>
            <person name="Mohanty A."/>
            <person name="Bharti A.K."/>
            <person name="Gaur A."/>
            <person name="Gupta V."/>
            <person name="Kumar D."/>
            <person name="Ravi V."/>
            <person name="Vij S."/>
            <person name="Kapur A."/>
            <person name="Khurana P."/>
            <person name="Khurana P."/>
            <person name="Khurana J.P."/>
            <person name="Tyagi A.K."/>
            <person name="Gaikwad K."/>
            <person name="Singh A."/>
            <person name="Dalal V."/>
            <person name="Srivastava S."/>
            <person name="Dixit A."/>
            <person name="Pal A.K."/>
            <person name="Ghazi I.A."/>
            <person name="Yadav M."/>
            <person name="Pandit A."/>
            <person name="Bhargava A."/>
            <person name="Sureshbabu K."/>
            <person name="Batra K."/>
            <person name="Sharma T.R."/>
            <person name="Mohapatra T."/>
            <person name="Singh N.K."/>
            <person name="Messing J."/>
            <person name="Nelson A.B."/>
            <person name="Fuks G."/>
            <person name="Kavchok S."/>
            <person name="Keizer G."/>
            <person name="Linton E."/>
            <person name="Llaca V."/>
            <person name="Song R."/>
            <person name="Tanyolac B."/>
            <person name="Young S."/>
            <person name="Ho-Il K."/>
            <person name="Hahn J.H."/>
            <person name="Sangsakoo G."/>
            <person name="Vanavichit A."/>
            <person name="de Mattos Luiz.A.T."/>
            <person name="Zimmer P.D."/>
            <person name="Malone G."/>
            <person name="Dellagostin O."/>
            <person name="de Oliveira A.C."/>
            <person name="Bevan M."/>
            <person name="Bancroft I."/>
            <person name="Minx P."/>
            <person name="Cordum H."/>
            <person name="Wilson R."/>
            <person name="Cheng Z."/>
            <person name="Jin W."/>
            <person name="Jiang J."/>
            <person name="Leong S.A."/>
            <person name="Iwama H."/>
            <person name="Gojobori T."/>
            <person name="Itoh T."/>
            <person name="Niimura Y."/>
            <person name="Fujii Y."/>
            <person name="Habara T."/>
            <person name="Sakai H."/>
            <person name="Sato Y."/>
            <person name="Wilson G."/>
            <person name="Kumar K."/>
            <person name="McCouch S."/>
            <person name="Juretic N."/>
            <person name="Hoen D."/>
            <person name="Wright S."/>
            <person name="Bruskiewich R."/>
            <person name="Bureau T."/>
            <person name="Miyao A."/>
            <person name="Hirochika H."/>
            <person name="Nishikawa T."/>
            <person name="Kadowaki K."/>
            <person name="Sugiura M."/>
            <person name="Burr B."/>
            <person name="Sasaki T."/>
        </authorList>
    </citation>
    <scope>NUCLEOTIDE SEQUENCE [LARGE SCALE GENOMIC DNA]</scope>
    <source>
        <strain evidence="3">cv. Nipponbare</strain>
    </source>
</reference>
<feature type="region of interest" description="Disordered" evidence="1">
    <location>
        <begin position="128"/>
        <end position="197"/>
    </location>
</feature>
<feature type="compositionally biased region" description="Basic and acidic residues" evidence="1">
    <location>
        <begin position="230"/>
        <end position="245"/>
    </location>
</feature>
<evidence type="ECO:0000313" key="2">
    <source>
        <dbReference type="EMBL" id="BAD46553.1"/>
    </source>
</evidence>
<evidence type="ECO:0000256" key="1">
    <source>
        <dbReference type="SAM" id="MobiDB-lite"/>
    </source>
</evidence>
<proteinExistence type="predicted"/>
<feature type="compositionally biased region" description="Polar residues" evidence="1">
    <location>
        <begin position="256"/>
        <end position="269"/>
    </location>
</feature>
<gene>
    <name evidence="2" type="primary">OSJNBb0023E08.24</name>
</gene>
<dbReference type="Proteomes" id="UP000000763">
    <property type="component" value="Chromosome 9"/>
</dbReference>
<protein>
    <submittedName>
        <fullName evidence="2">Uncharacterized protein</fullName>
    </submittedName>
</protein>
<sequence length="293" mass="33663">MAEEHEQELVETAITIHDNDCTDQLINLMTKLKINEKPEFYSHAYQRGERWEYDMTVKINPPRGERDMYYFRTRHRRDTVRAALYDVSREAFLRLNHIYQDRLQHSRYSYHPMREPGAAFCLHQIPNMGSDDDDDDGMEGHISPVREGEPHGPNPHDNGEEVLQGLPPSPPPLYPIHSDDEAEEMHSAMDISEPSQEPEILRPNRVFHTNDLNTAPVWTESPEEEEDPEERGFETQEHLSIHADDQENNEDPYSCSAPNITASTSASSHEFSHFAPASLFTNPTEGSGGWLDK</sequence>
<name>Q651G4_ORYSJ</name>
<reference evidence="3" key="2">
    <citation type="journal article" date="2008" name="Nucleic Acids Res.">
        <title>The rice annotation project database (RAP-DB): 2008 update.</title>
        <authorList>
            <consortium name="The rice annotation project (RAP)"/>
        </authorList>
    </citation>
    <scope>GENOME REANNOTATION</scope>
    <source>
        <strain evidence="3">cv. Nipponbare</strain>
    </source>
</reference>
<evidence type="ECO:0000313" key="3">
    <source>
        <dbReference type="Proteomes" id="UP000000763"/>
    </source>
</evidence>
<feature type="region of interest" description="Disordered" evidence="1">
    <location>
        <begin position="213"/>
        <end position="293"/>
    </location>
</feature>
<accession>Q651G4</accession>